<dbReference type="Proteomes" id="UP000015106">
    <property type="component" value="Chromosome 5"/>
</dbReference>
<name>A0A8R7QBR0_TRIUA</name>
<keyword evidence="2" id="KW-1185">Reference proteome</keyword>
<evidence type="ECO:0000313" key="2">
    <source>
        <dbReference type="Proteomes" id="UP000015106"/>
    </source>
</evidence>
<reference evidence="1" key="3">
    <citation type="submission" date="2022-06" db="UniProtKB">
        <authorList>
            <consortium name="EnsemblPlants"/>
        </authorList>
    </citation>
    <scope>IDENTIFICATION</scope>
</reference>
<reference evidence="2" key="1">
    <citation type="journal article" date="2013" name="Nature">
        <title>Draft genome of the wheat A-genome progenitor Triticum urartu.</title>
        <authorList>
            <person name="Ling H.Q."/>
            <person name="Zhao S."/>
            <person name="Liu D."/>
            <person name="Wang J."/>
            <person name="Sun H."/>
            <person name="Zhang C."/>
            <person name="Fan H."/>
            <person name="Li D."/>
            <person name="Dong L."/>
            <person name="Tao Y."/>
            <person name="Gao C."/>
            <person name="Wu H."/>
            <person name="Li Y."/>
            <person name="Cui Y."/>
            <person name="Guo X."/>
            <person name="Zheng S."/>
            <person name="Wang B."/>
            <person name="Yu K."/>
            <person name="Liang Q."/>
            <person name="Yang W."/>
            <person name="Lou X."/>
            <person name="Chen J."/>
            <person name="Feng M."/>
            <person name="Jian J."/>
            <person name="Zhang X."/>
            <person name="Luo G."/>
            <person name="Jiang Y."/>
            <person name="Liu J."/>
            <person name="Wang Z."/>
            <person name="Sha Y."/>
            <person name="Zhang B."/>
            <person name="Wu H."/>
            <person name="Tang D."/>
            <person name="Shen Q."/>
            <person name="Xue P."/>
            <person name="Zou S."/>
            <person name="Wang X."/>
            <person name="Liu X."/>
            <person name="Wang F."/>
            <person name="Yang Y."/>
            <person name="An X."/>
            <person name="Dong Z."/>
            <person name="Zhang K."/>
            <person name="Zhang X."/>
            <person name="Luo M.C."/>
            <person name="Dvorak J."/>
            <person name="Tong Y."/>
            <person name="Wang J."/>
            <person name="Yang H."/>
            <person name="Li Z."/>
            <person name="Wang D."/>
            <person name="Zhang A."/>
            <person name="Wang J."/>
        </authorList>
    </citation>
    <scope>NUCLEOTIDE SEQUENCE</scope>
    <source>
        <strain evidence="2">cv. G1812</strain>
    </source>
</reference>
<dbReference type="Gramene" id="TuG1812G0500000915.01.T02">
    <property type="protein sequence ID" value="TuG1812G0500000915.01.T02"/>
    <property type="gene ID" value="TuG1812G0500000915.01"/>
</dbReference>
<sequence>MDKSMLGDLDNLPDEDKMRMSAMIEQLQMRDRRFSWRRNKLSKMCICGTWAMISFRYNL</sequence>
<accession>A0A8R7QBR0</accession>
<evidence type="ECO:0000313" key="1">
    <source>
        <dbReference type="EnsemblPlants" id="TuG1812G0500000915.01.T02"/>
    </source>
</evidence>
<proteinExistence type="predicted"/>
<dbReference type="EnsemblPlants" id="TuG1812G0500000915.01.T02">
    <property type="protein sequence ID" value="TuG1812G0500000915.01.T02"/>
    <property type="gene ID" value="TuG1812G0500000915.01"/>
</dbReference>
<reference evidence="1" key="2">
    <citation type="submission" date="2018-03" db="EMBL/GenBank/DDBJ databases">
        <title>The Triticum urartu genome reveals the dynamic nature of wheat genome evolution.</title>
        <authorList>
            <person name="Ling H."/>
            <person name="Ma B."/>
            <person name="Shi X."/>
            <person name="Liu H."/>
            <person name="Dong L."/>
            <person name="Sun H."/>
            <person name="Cao Y."/>
            <person name="Gao Q."/>
            <person name="Zheng S."/>
            <person name="Li Y."/>
            <person name="Yu Y."/>
            <person name="Du H."/>
            <person name="Qi M."/>
            <person name="Li Y."/>
            <person name="Yu H."/>
            <person name="Cui Y."/>
            <person name="Wang N."/>
            <person name="Chen C."/>
            <person name="Wu H."/>
            <person name="Zhao Y."/>
            <person name="Zhang J."/>
            <person name="Li Y."/>
            <person name="Zhou W."/>
            <person name="Zhang B."/>
            <person name="Hu W."/>
            <person name="Eijk M."/>
            <person name="Tang J."/>
            <person name="Witsenboer H."/>
            <person name="Zhao S."/>
            <person name="Li Z."/>
            <person name="Zhang A."/>
            <person name="Wang D."/>
            <person name="Liang C."/>
        </authorList>
    </citation>
    <scope>NUCLEOTIDE SEQUENCE [LARGE SCALE GENOMIC DNA]</scope>
    <source>
        <strain evidence="1">cv. G1812</strain>
    </source>
</reference>
<dbReference type="AlphaFoldDB" id="A0A8R7QBR0"/>
<protein>
    <submittedName>
        <fullName evidence="1">Uncharacterized protein</fullName>
    </submittedName>
</protein>
<organism evidence="1 2">
    <name type="scientific">Triticum urartu</name>
    <name type="common">Red wild einkorn</name>
    <name type="synonym">Crithodium urartu</name>
    <dbReference type="NCBI Taxonomy" id="4572"/>
    <lineage>
        <taxon>Eukaryota</taxon>
        <taxon>Viridiplantae</taxon>
        <taxon>Streptophyta</taxon>
        <taxon>Embryophyta</taxon>
        <taxon>Tracheophyta</taxon>
        <taxon>Spermatophyta</taxon>
        <taxon>Magnoliopsida</taxon>
        <taxon>Liliopsida</taxon>
        <taxon>Poales</taxon>
        <taxon>Poaceae</taxon>
        <taxon>BOP clade</taxon>
        <taxon>Pooideae</taxon>
        <taxon>Triticodae</taxon>
        <taxon>Triticeae</taxon>
        <taxon>Triticinae</taxon>
        <taxon>Triticum</taxon>
    </lineage>
</organism>
<gene>
    <name evidence="1" type="primary">LOC125508069</name>
</gene>